<dbReference type="Pfam" id="PF12697">
    <property type="entry name" value="Abhydrolase_6"/>
    <property type="match status" value="1"/>
</dbReference>
<evidence type="ECO:0000256" key="2">
    <source>
        <dbReference type="ARBA" id="ARBA00022487"/>
    </source>
</evidence>
<dbReference type="AlphaFoldDB" id="A0AA88WI06"/>
<evidence type="ECO:0000256" key="4">
    <source>
        <dbReference type="ARBA" id="ARBA00049203"/>
    </source>
</evidence>
<protein>
    <recommendedName>
        <fullName evidence="5">Protein phosphatase methylesterase 1</fullName>
        <shortName evidence="5">PME-1</shortName>
        <ecNumber evidence="5">3.1.1.-</ecNumber>
    </recommendedName>
</protein>
<evidence type="ECO:0000256" key="6">
    <source>
        <dbReference type="SAM" id="MobiDB-lite"/>
    </source>
</evidence>
<dbReference type="Proteomes" id="UP001188597">
    <property type="component" value="Unassembled WGS sequence"/>
</dbReference>
<feature type="transmembrane region" description="Helical" evidence="7">
    <location>
        <begin position="201"/>
        <end position="222"/>
    </location>
</feature>
<feature type="domain" description="AB hydrolase-1" evidence="8">
    <location>
        <begin position="109"/>
        <end position="216"/>
    </location>
</feature>
<dbReference type="Gene3D" id="3.40.50.1820">
    <property type="entry name" value="alpha/beta hydrolase"/>
    <property type="match status" value="2"/>
</dbReference>
<dbReference type="InterPro" id="IPR000073">
    <property type="entry name" value="AB_hydrolase_1"/>
</dbReference>
<evidence type="ECO:0000313" key="10">
    <source>
        <dbReference type="Proteomes" id="UP001188597"/>
    </source>
</evidence>
<dbReference type="PRINTS" id="PR00111">
    <property type="entry name" value="ABHYDROLASE"/>
</dbReference>
<comment type="function">
    <text evidence="5">Demethylates proteins that have been reversibly carboxymethylated.</text>
</comment>
<dbReference type="EC" id="3.1.1.-" evidence="5"/>
<evidence type="ECO:0000256" key="7">
    <source>
        <dbReference type="SAM" id="Phobius"/>
    </source>
</evidence>
<dbReference type="PANTHER" id="PTHR14189">
    <property type="entry name" value="PROTEIN PHOSPHATASE METHYLESTERASE-1 RELATED"/>
    <property type="match status" value="1"/>
</dbReference>
<comment type="catalytic activity">
    <reaction evidence="4">
        <text>[phosphatase 2A protein]-C-terminal L-leucine methyl ester + H2O = [phosphatase 2A protein]-C-terminal L-leucine + methanol + H(+)</text>
        <dbReference type="Rhea" id="RHEA:48548"/>
        <dbReference type="Rhea" id="RHEA-COMP:12134"/>
        <dbReference type="Rhea" id="RHEA-COMP:12135"/>
        <dbReference type="ChEBI" id="CHEBI:15377"/>
        <dbReference type="ChEBI" id="CHEBI:15378"/>
        <dbReference type="ChEBI" id="CHEBI:17790"/>
        <dbReference type="ChEBI" id="CHEBI:90516"/>
        <dbReference type="ChEBI" id="CHEBI:90517"/>
        <dbReference type="EC" id="3.1.1.89"/>
    </reaction>
</comment>
<dbReference type="PIRSF" id="PIRSF022950">
    <property type="entry name" value="PPase_methylesterase_euk"/>
    <property type="match status" value="1"/>
</dbReference>
<evidence type="ECO:0000256" key="1">
    <source>
        <dbReference type="ARBA" id="ARBA00008645"/>
    </source>
</evidence>
<evidence type="ECO:0000256" key="5">
    <source>
        <dbReference type="PIRNR" id="PIRNR022950"/>
    </source>
</evidence>
<dbReference type="PANTHER" id="PTHR14189:SF0">
    <property type="entry name" value="PROTEIN PHOSPHATASE METHYLESTERASE 1"/>
    <property type="match status" value="1"/>
</dbReference>
<keyword evidence="7" id="KW-1133">Transmembrane helix</keyword>
<keyword evidence="10" id="KW-1185">Reference proteome</keyword>
<feature type="transmembrane region" description="Helical" evidence="7">
    <location>
        <begin position="243"/>
        <end position="266"/>
    </location>
</feature>
<comment type="caution">
    <text evidence="9">The sequence shown here is derived from an EMBL/GenBank/DDBJ whole genome shotgun (WGS) entry which is preliminary data.</text>
</comment>
<keyword evidence="3 5" id="KW-0378">Hydrolase</keyword>
<keyword evidence="2 5" id="KW-0719">Serine esterase</keyword>
<organism evidence="9 10">
    <name type="scientific">Escallonia herrerae</name>
    <dbReference type="NCBI Taxonomy" id="1293975"/>
    <lineage>
        <taxon>Eukaryota</taxon>
        <taxon>Viridiplantae</taxon>
        <taxon>Streptophyta</taxon>
        <taxon>Embryophyta</taxon>
        <taxon>Tracheophyta</taxon>
        <taxon>Spermatophyta</taxon>
        <taxon>Magnoliopsida</taxon>
        <taxon>eudicotyledons</taxon>
        <taxon>Gunneridae</taxon>
        <taxon>Pentapetalae</taxon>
        <taxon>asterids</taxon>
        <taxon>campanulids</taxon>
        <taxon>Escalloniales</taxon>
        <taxon>Escalloniaceae</taxon>
        <taxon>Escallonia</taxon>
    </lineage>
</organism>
<dbReference type="InterPro" id="IPR029058">
    <property type="entry name" value="AB_hydrolase_fold"/>
</dbReference>
<dbReference type="EMBL" id="JAVXUP010000434">
    <property type="protein sequence ID" value="KAK3027987.1"/>
    <property type="molecule type" value="Genomic_DNA"/>
</dbReference>
<name>A0AA88WI06_9ASTE</name>
<dbReference type="SUPFAM" id="SSF53474">
    <property type="entry name" value="alpha/beta-Hydrolases"/>
    <property type="match status" value="1"/>
</dbReference>
<evidence type="ECO:0000313" key="9">
    <source>
        <dbReference type="EMBL" id="KAK3027987.1"/>
    </source>
</evidence>
<feature type="region of interest" description="Disordered" evidence="6">
    <location>
        <begin position="1"/>
        <end position="26"/>
    </location>
</feature>
<gene>
    <name evidence="9" type="ORF">RJ639_039340</name>
</gene>
<reference evidence="9" key="1">
    <citation type="submission" date="2022-12" db="EMBL/GenBank/DDBJ databases">
        <title>Draft genome assemblies for two species of Escallonia (Escalloniales).</title>
        <authorList>
            <person name="Chanderbali A."/>
            <person name="Dervinis C."/>
            <person name="Anghel I."/>
            <person name="Soltis D."/>
            <person name="Soltis P."/>
            <person name="Zapata F."/>
        </authorList>
    </citation>
    <scope>NUCLEOTIDE SEQUENCE</scope>
    <source>
        <strain evidence="9">UCBG64.0493</strain>
        <tissue evidence="9">Leaf</tissue>
    </source>
</reference>
<evidence type="ECO:0000259" key="8">
    <source>
        <dbReference type="Pfam" id="PF12697"/>
    </source>
</evidence>
<evidence type="ECO:0000256" key="3">
    <source>
        <dbReference type="ARBA" id="ARBA00022801"/>
    </source>
</evidence>
<accession>A0AA88WI06</accession>
<dbReference type="InterPro" id="IPR016812">
    <property type="entry name" value="PPase_methylesterase_euk"/>
</dbReference>
<comment type="similarity">
    <text evidence="1 5">Belongs to the AB hydrolase superfamily.</text>
</comment>
<sequence>MDSSSLPSLPEENHADNDNNNNSNVPSPSSSAFCSIPHRPPSTLVCLNFIFCSCRASSNKYSPLNWSDYYDREDDVCIPNSDDVGDRFLSPLALPVFHVYMAGTEGPVVFCLHGGGFTGLSFALSAKIIKEKARVVAMDLRGHGKSSTENELDLSIETLCSDVLAVLKTMYGDSPPAIVLVGHSMGGSVAVHVAAKKALPSLAGLVVVDVVEGTAMASLIHMQKILSNRMQYFPTIEKAVNDAFVLHLLLSAILDVTLFFSVFHILKLGSSFLGGLAAPVSLLKCPDENHLELQMLGLCTELQGLINPMWDITSQIPPSSAKDVDGLNWVEWSVKGGSTRNIESARVSIPSTLMYDDSKKCYIHTARLAETEQYWRGWSNVPAQQDGPIGGVYELGPAVVGGARYEGLSEKFLSSPVPKLLLLAGTDRLDSYGDGMTVSGDYGRMISDDFVTMLVMSLDARCG</sequence>
<keyword evidence="7" id="KW-0472">Membrane</keyword>
<dbReference type="GO" id="GO:0051723">
    <property type="term" value="F:protein methylesterase activity"/>
    <property type="evidence" value="ECO:0007669"/>
    <property type="project" value="UniProtKB-EC"/>
</dbReference>
<proteinExistence type="inferred from homology"/>
<keyword evidence="7" id="KW-0812">Transmembrane</keyword>